<organism evidence="2 3">
    <name type="scientific">Candidatus Liptonbacteria bacterium RIFCSPLOWO2_12_FULL_60_15</name>
    <dbReference type="NCBI Taxonomy" id="1798653"/>
    <lineage>
        <taxon>Bacteria</taxon>
        <taxon>Candidatus Liptoniibacteriota</taxon>
    </lineage>
</organism>
<reference evidence="2 3" key="1">
    <citation type="journal article" date="2016" name="Nat. Commun.">
        <title>Thousands of microbial genomes shed light on interconnected biogeochemical processes in an aquifer system.</title>
        <authorList>
            <person name="Anantharaman K."/>
            <person name="Brown C.T."/>
            <person name="Hug L.A."/>
            <person name="Sharon I."/>
            <person name="Castelle C.J."/>
            <person name="Probst A.J."/>
            <person name="Thomas B.C."/>
            <person name="Singh A."/>
            <person name="Wilkins M.J."/>
            <person name="Karaoz U."/>
            <person name="Brodie E.L."/>
            <person name="Williams K.H."/>
            <person name="Hubbard S.S."/>
            <person name="Banfield J.F."/>
        </authorList>
    </citation>
    <scope>NUCLEOTIDE SEQUENCE [LARGE SCALE GENOMIC DNA]</scope>
</reference>
<accession>A0A1G2CKN4</accession>
<evidence type="ECO:0000313" key="2">
    <source>
        <dbReference type="EMBL" id="OGZ01964.1"/>
    </source>
</evidence>
<name>A0A1G2CKN4_9BACT</name>
<sequence length="214" mass="23476">MALRDLNIIGNGSLGSFTALALVKMARAFGWRLKLFDFDTVEPKNARNQLYREEDAGAPKTEALAALLRHLGAADAAVMPVPGRVNRATPLHGIVVVTVDNMKARREAFEAAKYRADVSLFVDARSGGDGAMVYALDPRDPDQVRRYEETLYEDEEAIPAPCADERTIPTIFAIAAAIARILALYANGGLHSFIEILLNFEKLPIISGKEYKED</sequence>
<feature type="domain" description="THIF-type NAD/FAD binding fold" evidence="1">
    <location>
        <begin position="8"/>
        <end position="179"/>
    </location>
</feature>
<dbReference type="Gene3D" id="3.40.50.720">
    <property type="entry name" value="NAD(P)-binding Rossmann-like Domain"/>
    <property type="match status" value="1"/>
</dbReference>
<protein>
    <recommendedName>
        <fullName evidence="1">THIF-type NAD/FAD binding fold domain-containing protein</fullName>
    </recommendedName>
</protein>
<dbReference type="InterPro" id="IPR000594">
    <property type="entry name" value="ThiF_NAD_FAD-bd"/>
</dbReference>
<dbReference type="AlphaFoldDB" id="A0A1G2CKN4"/>
<dbReference type="SUPFAM" id="SSF69572">
    <property type="entry name" value="Activating enzymes of the ubiquitin-like proteins"/>
    <property type="match status" value="1"/>
</dbReference>
<comment type="caution">
    <text evidence="2">The sequence shown here is derived from an EMBL/GenBank/DDBJ whole genome shotgun (WGS) entry which is preliminary data.</text>
</comment>
<evidence type="ECO:0000259" key="1">
    <source>
        <dbReference type="Pfam" id="PF00899"/>
    </source>
</evidence>
<gene>
    <name evidence="2" type="ORF">A3G64_01730</name>
</gene>
<evidence type="ECO:0000313" key="3">
    <source>
        <dbReference type="Proteomes" id="UP000179281"/>
    </source>
</evidence>
<dbReference type="STRING" id="1798653.A3G64_01730"/>
<proteinExistence type="predicted"/>
<dbReference type="GO" id="GO:0008641">
    <property type="term" value="F:ubiquitin-like modifier activating enzyme activity"/>
    <property type="evidence" value="ECO:0007669"/>
    <property type="project" value="InterPro"/>
</dbReference>
<dbReference type="Proteomes" id="UP000179281">
    <property type="component" value="Unassembled WGS sequence"/>
</dbReference>
<dbReference type="InterPro" id="IPR035985">
    <property type="entry name" value="Ubiquitin-activating_enz"/>
</dbReference>
<dbReference type="EMBL" id="MHLD01000033">
    <property type="protein sequence ID" value="OGZ01964.1"/>
    <property type="molecule type" value="Genomic_DNA"/>
</dbReference>
<dbReference type="Pfam" id="PF00899">
    <property type="entry name" value="ThiF"/>
    <property type="match status" value="1"/>
</dbReference>